<dbReference type="InterPro" id="IPR036291">
    <property type="entry name" value="NAD(P)-bd_dom_sf"/>
</dbReference>
<comment type="caution">
    <text evidence="3">The sequence shown here is derived from an EMBL/GenBank/DDBJ whole genome shotgun (WGS) entry which is preliminary data.</text>
</comment>
<dbReference type="AlphaFoldDB" id="A0A3S0VVU8"/>
<evidence type="ECO:0000313" key="3">
    <source>
        <dbReference type="EMBL" id="RUQ27211.1"/>
    </source>
</evidence>
<gene>
    <name evidence="3" type="ORF">ELQ35_16645</name>
</gene>
<dbReference type="OrthoDB" id="9801773at2"/>
<evidence type="ECO:0000259" key="2">
    <source>
        <dbReference type="Pfam" id="PF08338"/>
    </source>
</evidence>
<dbReference type="Proteomes" id="UP000267430">
    <property type="component" value="Unassembled WGS sequence"/>
</dbReference>
<dbReference type="RefSeq" id="WP_126866195.1">
    <property type="nucleotide sequence ID" value="NZ_JAUSTX010000011.1"/>
</dbReference>
<dbReference type="Gene3D" id="3.40.50.720">
    <property type="entry name" value="NAD(P)-binding Rossmann-like Domain"/>
    <property type="match status" value="2"/>
</dbReference>
<name>A0A3S0VVU8_9BACI</name>
<dbReference type="InterPro" id="IPR013549">
    <property type="entry name" value="DUF1731"/>
</dbReference>
<dbReference type="Pfam" id="PF01370">
    <property type="entry name" value="Epimerase"/>
    <property type="match status" value="1"/>
</dbReference>
<feature type="domain" description="DUF1731" evidence="2">
    <location>
        <begin position="101"/>
        <end position="140"/>
    </location>
</feature>
<dbReference type="InterPro" id="IPR001509">
    <property type="entry name" value="Epimerase_deHydtase"/>
</dbReference>
<sequence length="141" mass="15611">MGKKVVLAGGSGFLGQSVAEFLAAHGYEVVILTRGKSSMEDRIKYIHWDAVQINDWVSELEGCYAVNPVTNKQFMATLRKAMGKSWNPPAPAPFVWLGAYLLMKTEPSLALTGRNCLPEKLLDSGFTFHYSDLETTLKELV</sequence>
<feature type="domain" description="NAD-dependent epimerase/dehydratase" evidence="1">
    <location>
        <begin position="5"/>
        <end position="44"/>
    </location>
</feature>
<dbReference type="PANTHER" id="PTHR11092">
    <property type="entry name" value="SUGAR NUCLEOTIDE EPIMERASE RELATED"/>
    <property type="match status" value="1"/>
</dbReference>
<dbReference type="SUPFAM" id="SSF51735">
    <property type="entry name" value="NAD(P)-binding Rossmann-fold domains"/>
    <property type="match status" value="1"/>
</dbReference>
<reference evidence="3 4" key="1">
    <citation type="submission" date="2018-12" db="EMBL/GenBank/DDBJ databases">
        <title>Bacillus chawlae sp. nov., Bacillus glennii sp. nov., and Bacillus saganii sp. nov. Isolated from the Vehicle Assembly Building at Kennedy Space Center where the Viking Spacecraft were Assembled.</title>
        <authorList>
            <person name="Seuylemezian A."/>
            <person name="Vaishampayan P."/>
        </authorList>
    </citation>
    <scope>NUCLEOTIDE SEQUENCE [LARGE SCALE GENOMIC DNA]</scope>
    <source>
        <strain evidence="3 4">L5</strain>
    </source>
</reference>
<dbReference type="EMBL" id="RYZZ01000029">
    <property type="protein sequence ID" value="RUQ27211.1"/>
    <property type="molecule type" value="Genomic_DNA"/>
</dbReference>
<accession>A0A3S0VVU8</accession>
<dbReference type="PANTHER" id="PTHR11092:SF0">
    <property type="entry name" value="EPIMERASE FAMILY PROTEIN SDR39U1"/>
    <property type="match status" value="1"/>
</dbReference>
<evidence type="ECO:0000313" key="4">
    <source>
        <dbReference type="Proteomes" id="UP000267430"/>
    </source>
</evidence>
<evidence type="ECO:0000259" key="1">
    <source>
        <dbReference type="Pfam" id="PF01370"/>
    </source>
</evidence>
<dbReference type="Pfam" id="PF08338">
    <property type="entry name" value="DUF1731"/>
    <property type="match status" value="1"/>
</dbReference>
<protein>
    <submittedName>
        <fullName evidence="3">DUF1731 domain-containing protein</fullName>
    </submittedName>
</protein>
<organism evidence="3 4">
    <name type="scientific">Peribacillus cavernae</name>
    <dbReference type="NCBI Taxonomy" id="1674310"/>
    <lineage>
        <taxon>Bacteria</taxon>
        <taxon>Bacillati</taxon>
        <taxon>Bacillota</taxon>
        <taxon>Bacilli</taxon>
        <taxon>Bacillales</taxon>
        <taxon>Bacillaceae</taxon>
        <taxon>Peribacillus</taxon>
    </lineage>
</organism>
<proteinExistence type="predicted"/>
<keyword evidence="4" id="KW-1185">Reference proteome</keyword>